<organism evidence="1 2">
    <name type="scientific">Mycoplasmopsis glycophila</name>
    <dbReference type="NCBI Taxonomy" id="171285"/>
    <lineage>
        <taxon>Bacteria</taxon>
        <taxon>Bacillati</taxon>
        <taxon>Mycoplasmatota</taxon>
        <taxon>Mycoplasmoidales</taxon>
        <taxon>Metamycoplasmataceae</taxon>
        <taxon>Mycoplasmopsis</taxon>
    </lineage>
</organism>
<evidence type="ECO:0000313" key="2">
    <source>
        <dbReference type="Proteomes" id="UP000290815"/>
    </source>
</evidence>
<proteinExistence type="predicted"/>
<reference evidence="1 2" key="1">
    <citation type="submission" date="2019-01" db="EMBL/GenBank/DDBJ databases">
        <authorList>
            <consortium name="Pathogen Informatics"/>
        </authorList>
    </citation>
    <scope>NUCLEOTIDE SEQUENCE [LARGE SCALE GENOMIC DNA]</scope>
    <source>
        <strain evidence="1 2">NCTC10194</strain>
    </source>
</reference>
<dbReference type="RefSeq" id="WP_129622140.1">
    <property type="nucleotide sequence ID" value="NZ_LR215024.1"/>
</dbReference>
<protein>
    <submittedName>
        <fullName evidence="1">Uncharacterized protein</fullName>
    </submittedName>
</protein>
<gene>
    <name evidence="1" type="ORF">NCTC10194_00354</name>
</gene>
<dbReference type="AlphaFoldDB" id="A0A449AV20"/>
<dbReference type="Proteomes" id="UP000290815">
    <property type="component" value="Chromosome"/>
</dbReference>
<sequence>MDLQNLETETTNLTRNLYNIGINNNVLNKLEIIDLLGVLNNYEINFEILEKFLKQESENLAINQKVKQKTQTQFTFWESIKCLWINLSKEKDLKL</sequence>
<evidence type="ECO:0000313" key="1">
    <source>
        <dbReference type="EMBL" id="VEU70345.1"/>
    </source>
</evidence>
<dbReference type="KEGG" id="mgly:NCTC10194_00354"/>
<accession>A0A449AV20</accession>
<name>A0A449AV20_9BACT</name>
<keyword evidence="2" id="KW-1185">Reference proteome</keyword>
<dbReference type="EMBL" id="LR215024">
    <property type="protein sequence ID" value="VEU70345.1"/>
    <property type="molecule type" value="Genomic_DNA"/>
</dbReference>